<dbReference type="EMBL" id="CAKKNE010000002">
    <property type="protein sequence ID" value="CAH0369506.1"/>
    <property type="molecule type" value="Genomic_DNA"/>
</dbReference>
<protein>
    <submittedName>
        <fullName evidence="2">Uncharacterized protein</fullName>
    </submittedName>
</protein>
<evidence type="ECO:0000313" key="4">
    <source>
        <dbReference type="Proteomes" id="UP000789595"/>
    </source>
</evidence>
<feature type="region of interest" description="Disordered" evidence="1">
    <location>
        <begin position="154"/>
        <end position="196"/>
    </location>
</feature>
<feature type="region of interest" description="Disordered" evidence="1">
    <location>
        <begin position="1"/>
        <end position="88"/>
    </location>
</feature>
<dbReference type="EMBL" id="HBIW01023696">
    <property type="protein sequence ID" value="CAE0704978.1"/>
    <property type="molecule type" value="Transcribed_RNA"/>
</dbReference>
<feature type="compositionally biased region" description="Low complexity" evidence="1">
    <location>
        <begin position="156"/>
        <end position="171"/>
    </location>
</feature>
<keyword evidence="4" id="KW-1185">Reference proteome</keyword>
<name>A0A7S4A656_9STRA</name>
<accession>A0A7S4A656</accession>
<evidence type="ECO:0000313" key="2">
    <source>
        <dbReference type="EMBL" id="CAE0704978.1"/>
    </source>
</evidence>
<gene>
    <name evidence="2" type="ORF">PCAL00307_LOCUS20426</name>
    <name evidence="3" type="ORF">PECAL_2P26300</name>
</gene>
<proteinExistence type="predicted"/>
<sequence length="305" mass="33887">MSVRAHKARDQVQITKVAISPSKKPKRRPRSEKWARVVNSPPKTTPGRKSQKPIPFPAPIEMDENQFPPHDPYAAGLEGKSPYRDPFVRDLPEVTDADRALIADYKIRVKGGKVTDEAYWKSVGFKAVGDPDAISEKKKKDYGFGVPKWSPLYTGKQSPAKSPAKPSSAQKTAQKVLGVPDNLKAKSVNPKPGELSAQQKMNYGFGIPRWSPYAPTGYRVSKGSESHEYGSYTKHDYLIKLAAYLRELAIQSGEDLKMQLDPSFKSLKEAEEKAKREKENAEAMERLSREASREASAENSGAEEA</sequence>
<organism evidence="2">
    <name type="scientific">Pelagomonas calceolata</name>
    <dbReference type="NCBI Taxonomy" id="35677"/>
    <lineage>
        <taxon>Eukaryota</taxon>
        <taxon>Sar</taxon>
        <taxon>Stramenopiles</taxon>
        <taxon>Ochrophyta</taxon>
        <taxon>Pelagophyceae</taxon>
        <taxon>Pelagomonadales</taxon>
        <taxon>Pelagomonadaceae</taxon>
        <taxon>Pelagomonas</taxon>
    </lineage>
</organism>
<dbReference type="AlphaFoldDB" id="A0A7S4A656"/>
<reference evidence="2" key="1">
    <citation type="submission" date="2021-01" db="EMBL/GenBank/DDBJ databases">
        <authorList>
            <person name="Corre E."/>
            <person name="Pelletier E."/>
            <person name="Niang G."/>
            <person name="Scheremetjew M."/>
            <person name="Finn R."/>
            <person name="Kale V."/>
            <person name="Holt S."/>
            <person name="Cochrane G."/>
            <person name="Meng A."/>
            <person name="Brown T."/>
            <person name="Cohen L."/>
        </authorList>
    </citation>
    <scope>NUCLEOTIDE SEQUENCE</scope>
    <source>
        <strain evidence="2">CCMP1756</strain>
    </source>
</reference>
<feature type="region of interest" description="Disordered" evidence="1">
    <location>
        <begin position="269"/>
        <end position="305"/>
    </location>
</feature>
<reference evidence="3" key="2">
    <citation type="submission" date="2021-11" db="EMBL/GenBank/DDBJ databases">
        <authorList>
            <consortium name="Genoscope - CEA"/>
            <person name="William W."/>
        </authorList>
    </citation>
    <scope>NUCLEOTIDE SEQUENCE</scope>
</reference>
<evidence type="ECO:0000256" key="1">
    <source>
        <dbReference type="SAM" id="MobiDB-lite"/>
    </source>
</evidence>
<dbReference type="Proteomes" id="UP000789595">
    <property type="component" value="Unassembled WGS sequence"/>
</dbReference>
<feature type="compositionally biased region" description="Basic and acidic residues" evidence="1">
    <location>
        <begin position="269"/>
        <end position="296"/>
    </location>
</feature>
<evidence type="ECO:0000313" key="3">
    <source>
        <dbReference type="EMBL" id="CAH0369506.1"/>
    </source>
</evidence>
<dbReference type="OrthoDB" id="191408at2759"/>